<protein>
    <recommendedName>
        <fullName evidence="1">SIS domain-containing protein</fullName>
    </recommendedName>
</protein>
<dbReference type="GO" id="GO:0097367">
    <property type="term" value="F:carbohydrate derivative binding"/>
    <property type="evidence" value="ECO:0007669"/>
    <property type="project" value="InterPro"/>
</dbReference>
<dbReference type="Gene3D" id="3.40.50.10490">
    <property type="entry name" value="Glucose-6-phosphate isomerase like protein, domain 1"/>
    <property type="match status" value="1"/>
</dbReference>
<gene>
    <name evidence="2" type="ORF">BCR15_10670</name>
</gene>
<evidence type="ECO:0000313" key="2">
    <source>
        <dbReference type="EMBL" id="OCL30916.1"/>
    </source>
</evidence>
<feature type="domain" description="SIS" evidence="1">
    <location>
        <begin position="36"/>
        <end position="179"/>
    </location>
</feature>
<proteinExistence type="predicted"/>
<dbReference type="InterPro" id="IPR050986">
    <property type="entry name" value="GutQ/KpsF_isomerases"/>
</dbReference>
<dbReference type="GO" id="GO:1901135">
    <property type="term" value="P:carbohydrate derivative metabolic process"/>
    <property type="evidence" value="ECO:0007669"/>
    <property type="project" value="InterPro"/>
</dbReference>
<comment type="caution">
    <text evidence="2">The sequence shown here is derived from an EMBL/GenBank/DDBJ whole genome shotgun (WGS) entry which is preliminary data.</text>
</comment>
<sequence>MTEHDGILAVARERIALEANGIAMLADELDESTVTAARLILGCTGKLFVSGSGTSGTIARRMAHIFAVTGTPAIFLPAMDALHGTLGVVTTGDILIVISKGGGSDEINDLVTRAQDRGAAVIALTVTPDTPMTRKADLTVVAGRTPDVDLGGMIAMGSTLIHAAWGDAVATVLMQARGYSWGAVHHTHPGGAVGAQTSLPEALPGVRLEPLSIDALRVGVSR</sequence>
<dbReference type="PROSITE" id="PS51464">
    <property type="entry name" value="SIS"/>
    <property type="match status" value="1"/>
</dbReference>
<dbReference type="InterPro" id="IPR046348">
    <property type="entry name" value="SIS_dom_sf"/>
</dbReference>
<dbReference type="PANTHER" id="PTHR42745">
    <property type="match status" value="1"/>
</dbReference>
<dbReference type="EMBL" id="MBQD01000027">
    <property type="protein sequence ID" value="OCL30916.1"/>
    <property type="molecule type" value="Genomic_DNA"/>
</dbReference>
<name>A0A1C0AGR3_9ACTN</name>
<dbReference type="InterPro" id="IPR001347">
    <property type="entry name" value="SIS_dom"/>
</dbReference>
<dbReference type="PANTHER" id="PTHR42745:SF1">
    <property type="entry name" value="ARABINOSE 5-PHOSPHATE ISOMERASE KDSD"/>
    <property type="match status" value="1"/>
</dbReference>
<accession>A0A1C0AGR3</accession>
<evidence type="ECO:0000313" key="3">
    <source>
        <dbReference type="Proteomes" id="UP000093501"/>
    </source>
</evidence>
<evidence type="ECO:0000259" key="1">
    <source>
        <dbReference type="PROSITE" id="PS51464"/>
    </source>
</evidence>
<dbReference type="SUPFAM" id="SSF53697">
    <property type="entry name" value="SIS domain"/>
    <property type="match status" value="1"/>
</dbReference>
<reference evidence="3" key="1">
    <citation type="submission" date="2016-07" db="EMBL/GenBank/DDBJ databases">
        <authorList>
            <person name="Florea S."/>
            <person name="Webb J.S."/>
            <person name="Jaromczyk J."/>
            <person name="Schardl C.L."/>
        </authorList>
    </citation>
    <scope>NUCLEOTIDE SEQUENCE [LARGE SCALE GENOMIC DNA]</scope>
    <source>
        <strain evidence="3">IPBSL-7</strain>
    </source>
</reference>
<organism evidence="2 3">
    <name type="scientific">Tessaracoccus lapidicaptus</name>
    <dbReference type="NCBI Taxonomy" id="1427523"/>
    <lineage>
        <taxon>Bacteria</taxon>
        <taxon>Bacillati</taxon>
        <taxon>Actinomycetota</taxon>
        <taxon>Actinomycetes</taxon>
        <taxon>Propionibacteriales</taxon>
        <taxon>Propionibacteriaceae</taxon>
        <taxon>Tessaracoccus</taxon>
    </lineage>
</organism>
<dbReference type="Proteomes" id="UP000093501">
    <property type="component" value="Unassembled WGS sequence"/>
</dbReference>
<dbReference type="AlphaFoldDB" id="A0A1C0AGR3"/>
<dbReference type="RefSeq" id="WP_068752841.1">
    <property type="nucleotide sequence ID" value="NZ_MBQD01000027.1"/>
</dbReference>
<dbReference type="Pfam" id="PF01380">
    <property type="entry name" value="SIS"/>
    <property type="match status" value="1"/>
</dbReference>
<keyword evidence="3" id="KW-1185">Reference proteome</keyword>